<proteinExistence type="predicted"/>
<dbReference type="GO" id="GO:0046653">
    <property type="term" value="P:tetrahydrofolate metabolic process"/>
    <property type="evidence" value="ECO:0007669"/>
    <property type="project" value="TreeGrafter"/>
</dbReference>
<dbReference type="PROSITE" id="PS51337">
    <property type="entry name" value="B12_BINDING_NTER"/>
    <property type="match status" value="1"/>
</dbReference>
<dbReference type="InterPro" id="IPR050554">
    <property type="entry name" value="Met_Synthase/Corrinoid"/>
</dbReference>
<dbReference type="Proteomes" id="UP000616595">
    <property type="component" value="Unassembled WGS sequence"/>
</dbReference>
<dbReference type="Gene3D" id="3.40.50.280">
    <property type="entry name" value="Cobalamin-binding domain"/>
    <property type="match status" value="1"/>
</dbReference>
<evidence type="ECO:0000256" key="2">
    <source>
        <dbReference type="ARBA" id="ARBA00023285"/>
    </source>
</evidence>
<accession>A0A923I1P3</accession>
<protein>
    <submittedName>
        <fullName evidence="5">Cobalamin-binding protein</fullName>
    </submittedName>
</protein>
<reference evidence="5" key="2">
    <citation type="submission" date="2020-10" db="EMBL/GenBank/DDBJ databases">
        <title>Comparative genomics of the Acetobacterium genus.</title>
        <authorList>
            <person name="Marshall C."/>
            <person name="May H."/>
            <person name="Norman S."/>
        </authorList>
    </citation>
    <scope>NUCLEOTIDE SEQUENCE</scope>
    <source>
        <strain evidence="5">DER-2019</strain>
    </source>
</reference>
<dbReference type="GO" id="GO:0046872">
    <property type="term" value="F:metal ion binding"/>
    <property type="evidence" value="ECO:0007669"/>
    <property type="project" value="UniProtKB-KW"/>
</dbReference>
<dbReference type="Pfam" id="PF02310">
    <property type="entry name" value="B12-binding"/>
    <property type="match status" value="1"/>
</dbReference>
<evidence type="ECO:0000256" key="1">
    <source>
        <dbReference type="ARBA" id="ARBA00022723"/>
    </source>
</evidence>
<feature type="domain" description="B12-binding N-terminal" evidence="4">
    <location>
        <begin position="1"/>
        <end position="90"/>
    </location>
</feature>
<dbReference type="GO" id="GO:0005829">
    <property type="term" value="C:cytosol"/>
    <property type="evidence" value="ECO:0007669"/>
    <property type="project" value="TreeGrafter"/>
</dbReference>
<name>A0A923I1P3_9FIRM</name>
<evidence type="ECO:0000313" key="6">
    <source>
        <dbReference type="Proteomes" id="UP000616595"/>
    </source>
</evidence>
<gene>
    <name evidence="5" type="ORF">GH810_03965</name>
</gene>
<keyword evidence="2" id="KW-0170">Cobalt</keyword>
<dbReference type="RefSeq" id="WP_148565837.1">
    <property type="nucleotide sequence ID" value="NZ_RXYA01000002.1"/>
</dbReference>
<dbReference type="GO" id="GO:0031419">
    <property type="term" value="F:cobalamin binding"/>
    <property type="evidence" value="ECO:0007669"/>
    <property type="project" value="InterPro"/>
</dbReference>
<keyword evidence="6" id="KW-1185">Reference proteome</keyword>
<dbReference type="GO" id="GO:0050667">
    <property type="term" value="P:homocysteine metabolic process"/>
    <property type="evidence" value="ECO:0007669"/>
    <property type="project" value="TreeGrafter"/>
</dbReference>
<comment type="caution">
    <text evidence="5">The sequence shown here is derived from an EMBL/GenBank/DDBJ whole genome shotgun (WGS) entry which is preliminary data.</text>
</comment>
<dbReference type="AlphaFoldDB" id="A0A923I1P3"/>
<dbReference type="Gene3D" id="1.10.1240.10">
    <property type="entry name" value="Methionine synthase domain"/>
    <property type="match status" value="1"/>
</dbReference>
<reference evidence="5" key="1">
    <citation type="submission" date="2019-10" db="EMBL/GenBank/DDBJ databases">
        <authorList>
            <person name="Ross D.E."/>
            <person name="Gulliver D."/>
        </authorList>
    </citation>
    <scope>NUCLEOTIDE SEQUENCE</scope>
    <source>
        <strain evidence="5">DER-2019</strain>
    </source>
</reference>
<dbReference type="SUPFAM" id="SSF47644">
    <property type="entry name" value="Methionine synthase domain"/>
    <property type="match status" value="1"/>
</dbReference>
<evidence type="ECO:0000259" key="4">
    <source>
        <dbReference type="PROSITE" id="PS51337"/>
    </source>
</evidence>
<dbReference type="InterPro" id="IPR003759">
    <property type="entry name" value="Cbl-bd_cap"/>
</dbReference>
<dbReference type="PANTHER" id="PTHR45833:SF1">
    <property type="entry name" value="METHIONINE SYNTHASE"/>
    <property type="match status" value="1"/>
</dbReference>
<dbReference type="SUPFAM" id="SSF52242">
    <property type="entry name" value="Cobalamin (vitamin B12)-binding domain"/>
    <property type="match status" value="1"/>
</dbReference>
<dbReference type="OrthoDB" id="9803687at2"/>
<sequence>MIDLKKLALAMGELEDEKVVKILQEFVSSNPTEQEAMEVLEVCQAAMSTVGENYEKGEYFVADLIFAGNLLTYVIDLLKPVMCSYQTEVKGKILIGTVHGDLHDIGKNIFIGLAKTVGFELYDLGIDVSIETFVEKAQKIQPDIIGLSGILTAAIDSMKKTVDGMKEAGIKSKIVIGGIPVTKKACAYIGADAFTNNAAEGVKICQEWICNDN</sequence>
<dbReference type="Pfam" id="PF02607">
    <property type="entry name" value="B12-binding_2"/>
    <property type="match status" value="1"/>
</dbReference>
<dbReference type="InterPro" id="IPR036724">
    <property type="entry name" value="Cobalamin-bd_sf"/>
</dbReference>
<dbReference type="InterPro" id="IPR036594">
    <property type="entry name" value="Meth_synthase_dom"/>
</dbReference>
<dbReference type="InterPro" id="IPR006158">
    <property type="entry name" value="Cobalamin-bd"/>
</dbReference>
<dbReference type="PROSITE" id="PS51332">
    <property type="entry name" value="B12_BINDING"/>
    <property type="match status" value="1"/>
</dbReference>
<dbReference type="PANTHER" id="PTHR45833">
    <property type="entry name" value="METHIONINE SYNTHASE"/>
    <property type="match status" value="1"/>
</dbReference>
<evidence type="ECO:0000313" key="5">
    <source>
        <dbReference type="EMBL" id="MBC3887460.1"/>
    </source>
</evidence>
<dbReference type="GO" id="GO:0008705">
    <property type="term" value="F:methionine synthase activity"/>
    <property type="evidence" value="ECO:0007669"/>
    <property type="project" value="TreeGrafter"/>
</dbReference>
<dbReference type="SMART" id="SM01018">
    <property type="entry name" value="B12-binding_2"/>
    <property type="match status" value="1"/>
</dbReference>
<dbReference type="EMBL" id="WJBD01000003">
    <property type="protein sequence ID" value="MBC3887460.1"/>
    <property type="molecule type" value="Genomic_DNA"/>
</dbReference>
<feature type="domain" description="B12-binding" evidence="3">
    <location>
        <begin position="90"/>
        <end position="213"/>
    </location>
</feature>
<organism evidence="5 6">
    <name type="scientific">Acetobacterium paludosum</name>
    <dbReference type="NCBI Taxonomy" id="52693"/>
    <lineage>
        <taxon>Bacteria</taxon>
        <taxon>Bacillati</taxon>
        <taxon>Bacillota</taxon>
        <taxon>Clostridia</taxon>
        <taxon>Eubacteriales</taxon>
        <taxon>Eubacteriaceae</taxon>
        <taxon>Acetobacterium</taxon>
    </lineage>
</organism>
<keyword evidence="1" id="KW-0479">Metal-binding</keyword>
<evidence type="ECO:0000259" key="3">
    <source>
        <dbReference type="PROSITE" id="PS51332"/>
    </source>
</evidence>